<evidence type="ECO:0000256" key="1">
    <source>
        <dbReference type="ARBA" id="ARBA00001936"/>
    </source>
</evidence>
<dbReference type="FunFam" id="3.30.470.20:FF:000018">
    <property type="entry name" value="Trifunctional purine biosynthetic protein adenosine-3"/>
    <property type="match status" value="1"/>
</dbReference>
<dbReference type="Pfam" id="PF02843">
    <property type="entry name" value="GARS_C"/>
    <property type="match status" value="1"/>
</dbReference>
<proteinExistence type="inferred from homology"/>
<dbReference type="InterPro" id="IPR011054">
    <property type="entry name" value="Rudment_hybrid_motif"/>
</dbReference>
<dbReference type="SMART" id="SM01209">
    <property type="entry name" value="GARS_A"/>
    <property type="match status" value="1"/>
</dbReference>
<dbReference type="HAMAP" id="MF_00138">
    <property type="entry name" value="GARS"/>
    <property type="match status" value="1"/>
</dbReference>
<dbReference type="InterPro" id="IPR020562">
    <property type="entry name" value="PRibGlycinamide_synth_N"/>
</dbReference>
<name>A0A2A6DZF4_9BACL</name>
<keyword evidence="7 15" id="KW-0547">Nucleotide-binding</keyword>
<comment type="caution">
    <text evidence="17">The sequence shown here is derived from an EMBL/GenBank/DDBJ whole genome shotgun (WGS) entry which is preliminary data.</text>
</comment>
<dbReference type="Gene3D" id="3.30.470.20">
    <property type="entry name" value="ATP-grasp fold, B domain"/>
    <property type="match status" value="1"/>
</dbReference>
<dbReference type="PANTHER" id="PTHR43472:SF1">
    <property type="entry name" value="PHOSPHORIBOSYLAMINE--GLYCINE LIGASE, CHLOROPLASTIC"/>
    <property type="match status" value="1"/>
</dbReference>
<evidence type="ECO:0000256" key="8">
    <source>
        <dbReference type="ARBA" id="ARBA00022755"/>
    </source>
</evidence>
<dbReference type="SMART" id="SM01210">
    <property type="entry name" value="GARS_C"/>
    <property type="match status" value="1"/>
</dbReference>
<dbReference type="SUPFAM" id="SSF51246">
    <property type="entry name" value="Rudiment single hybrid motif"/>
    <property type="match status" value="1"/>
</dbReference>
<dbReference type="FunFam" id="3.30.1490.20:FF:000006">
    <property type="entry name" value="phosphoribosylamine--glycine ligase, chloroplastic-like"/>
    <property type="match status" value="1"/>
</dbReference>
<dbReference type="EC" id="6.3.4.13" evidence="4 14"/>
<organism evidence="17 18">
    <name type="scientific">Candidatus Reconcilbacillus cellulovorans</name>
    <dbReference type="NCBI Taxonomy" id="1906605"/>
    <lineage>
        <taxon>Bacteria</taxon>
        <taxon>Bacillati</taxon>
        <taxon>Bacillota</taxon>
        <taxon>Bacilli</taxon>
        <taxon>Bacillales</taxon>
        <taxon>Paenibacillaceae</taxon>
        <taxon>Candidatus Reconcilbacillus</taxon>
    </lineage>
</organism>
<dbReference type="GO" id="GO:0009113">
    <property type="term" value="P:purine nucleobase biosynthetic process"/>
    <property type="evidence" value="ECO:0007669"/>
    <property type="project" value="InterPro"/>
</dbReference>
<dbReference type="NCBIfam" id="TIGR00877">
    <property type="entry name" value="purD"/>
    <property type="match status" value="1"/>
</dbReference>
<evidence type="ECO:0000256" key="5">
    <source>
        <dbReference type="ARBA" id="ARBA00022598"/>
    </source>
</evidence>
<protein>
    <recommendedName>
        <fullName evidence="4 14">Phosphoribosylamine--glycine ligase</fullName>
        <ecNumber evidence="4 14">6.3.4.13</ecNumber>
    </recommendedName>
    <alternativeName>
        <fullName evidence="14">GARS</fullName>
    </alternativeName>
    <alternativeName>
        <fullName evidence="12 14">Glycinamide ribonucleotide synthetase</fullName>
    </alternativeName>
    <alternativeName>
        <fullName evidence="13 14">Phosphoribosylglycinamide synthetase</fullName>
    </alternativeName>
</protein>
<dbReference type="EMBL" id="MOXJ01000019">
    <property type="protein sequence ID" value="PDO10115.1"/>
    <property type="molecule type" value="Genomic_DNA"/>
</dbReference>
<evidence type="ECO:0000256" key="12">
    <source>
        <dbReference type="ARBA" id="ARBA00042242"/>
    </source>
</evidence>
<keyword evidence="9 15" id="KW-0067">ATP-binding</keyword>
<dbReference type="GO" id="GO:0004637">
    <property type="term" value="F:phosphoribosylamine-glycine ligase activity"/>
    <property type="evidence" value="ECO:0007669"/>
    <property type="project" value="UniProtKB-UniRule"/>
</dbReference>
<keyword evidence="5 14" id="KW-0436">Ligase</keyword>
<evidence type="ECO:0000256" key="4">
    <source>
        <dbReference type="ARBA" id="ARBA00013255"/>
    </source>
</evidence>
<dbReference type="InterPro" id="IPR037123">
    <property type="entry name" value="PRibGlycinamide_synth_C_sf"/>
</dbReference>
<dbReference type="GO" id="GO:0006189">
    <property type="term" value="P:'de novo' IMP biosynthetic process"/>
    <property type="evidence" value="ECO:0007669"/>
    <property type="project" value="UniProtKB-UniRule"/>
</dbReference>
<dbReference type="FunFam" id="3.90.600.10:FF:000001">
    <property type="entry name" value="Trifunctional purine biosynthetic protein adenosine-3"/>
    <property type="match status" value="1"/>
</dbReference>
<evidence type="ECO:0000256" key="14">
    <source>
        <dbReference type="HAMAP-Rule" id="MF_00138"/>
    </source>
</evidence>
<gene>
    <name evidence="14" type="primary">purD</name>
    <name evidence="17" type="ORF">BLM47_08735</name>
</gene>
<dbReference type="InterPro" id="IPR013815">
    <property type="entry name" value="ATP_grasp_subdomain_1"/>
</dbReference>
<reference evidence="17 18" key="1">
    <citation type="submission" date="2016-12" db="EMBL/GenBank/DDBJ databases">
        <title>Candidatus Reconcilibacillus cellulovorans genome.</title>
        <authorList>
            <person name="Kolinko S."/>
            <person name="Wu Y.-W."/>
            <person name="Tachea F."/>
            <person name="Denzel E."/>
            <person name="Hiras J."/>
            <person name="Baecker N."/>
            <person name="Chan L.J."/>
            <person name="Eichorst S.A."/>
            <person name="Frey D."/>
            <person name="Adams P.D."/>
            <person name="Pray T."/>
            <person name="Tanjore D."/>
            <person name="Petzold C.J."/>
            <person name="Gladden J.M."/>
            <person name="Simmons B.A."/>
            <person name="Singer S.W."/>
        </authorList>
    </citation>
    <scope>NUCLEOTIDE SEQUENCE [LARGE SCALE GENOMIC DNA]</scope>
    <source>
        <strain evidence="17">JTherm</strain>
    </source>
</reference>
<keyword evidence="8 14" id="KW-0658">Purine biosynthesis</keyword>
<dbReference type="InterPro" id="IPR020560">
    <property type="entry name" value="PRibGlycinamide_synth_C-dom"/>
</dbReference>
<dbReference type="Gene3D" id="3.90.600.10">
    <property type="entry name" value="Phosphoribosylglycinamide synthetase, C-terminal domain"/>
    <property type="match status" value="1"/>
</dbReference>
<dbReference type="InterPro" id="IPR016185">
    <property type="entry name" value="PreATP-grasp_dom_sf"/>
</dbReference>
<evidence type="ECO:0000256" key="15">
    <source>
        <dbReference type="PROSITE-ProRule" id="PRU00409"/>
    </source>
</evidence>
<dbReference type="PROSITE" id="PS50975">
    <property type="entry name" value="ATP_GRASP"/>
    <property type="match status" value="1"/>
</dbReference>
<dbReference type="Proteomes" id="UP000243688">
    <property type="component" value="Unassembled WGS sequence"/>
</dbReference>
<evidence type="ECO:0000313" key="18">
    <source>
        <dbReference type="Proteomes" id="UP000243688"/>
    </source>
</evidence>
<dbReference type="InterPro" id="IPR020561">
    <property type="entry name" value="PRibGlycinamid_synth_ATP-grasp"/>
</dbReference>
<comment type="cofactor">
    <cofactor evidence="1">
        <name>Mn(2+)</name>
        <dbReference type="ChEBI" id="CHEBI:29035"/>
    </cofactor>
</comment>
<dbReference type="Gene3D" id="3.40.50.20">
    <property type="match status" value="1"/>
</dbReference>
<keyword evidence="10" id="KW-0464">Manganese</keyword>
<dbReference type="Gene3D" id="3.30.1490.20">
    <property type="entry name" value="ATP-grasp fold, A domain"/>
    <property type="match status" value="1"/>
</dbReference>
<dbReference type="InterPro" id="IPR000115">
    <property type="entry name" value="PRibGlycinamide_synth"/>
</dbReference>
<dbReference type="GO" id="GO:0005524">
    <property type="term" value="F:ATP binding"/>
    <property type="evidence" value="ECO:0007669"/>
    <property type="project" value="UniProtKB-UniRule"/>
</dbReference>
<evidence type="ECO:0000256" key="3">
    <source>
        <dbReference type="ARBA" id="ARBA00005174"/>
    </source>
</evidence>
<keyword evidence="6" id="KW-0479">Metal-binding</keyword>
<evidence type="ECO:0000256" key="13">
    <source>
        <dbReference type="ARBA" id="ARBA00042864"/>
    </source>
</evidence>
<dbReference type="Pfam" id="PF01071">
    <property type="entry name" value="GARS_A"/>
    <property type="match status" value="1"/>
</dbReference>
<dbReference type="PANTHER" id="PTHR43472">
    <property type="entry name" value="PHOSPHORIBOSYLAMINE--GLYCINE LIGASE"/>
    <property type="match status" value="1"/>
</dbReference>
<evidence type="ECO:0000256" key="11">
    <source>
        <dbReference type="ARBA" id="ARBA00038345"/>
    </source>
</evidence>
<comment type="similarity">
    <text evidence="11 14">Belongs to the GARS family.</text>
</comment>
<dbReference type="InterPro" id="IPR011761">
    <property type="entry name" value="ATP-grasp"/>
</dbReference>
<evidence type="ECO:0000256" key="10">
    <source>
        <dbReference type="ARBA" id="ARBA00023211"/>
    </source>
</evidence>
<dbReference type="InterPro" id="IPR020559">
    <property type="entry name" value="PRibGlycinamide_synth_CS"/>
</dbReference>
<evidence type="ECO:0000256" key="7">
    <source>
        <dbReference type="ARBA" id="ARBA00022741"/>
    </source>
</evidence>
<feature type="domain" description="ATP-grasp" evidence="16">
    <location>
        <begin position="107"/>
        <end position="313"/>
    </location>
</feature>
<comment type="cofactor">
    <cofactor evidence="2">
        <name>Mg(2+)</name>
        <dbReference type="ChEBI" id="CHEBI:18420"/>
    </cofactor>
</comment>
<dbReference type="AlphaFoldDB" id="A0A2A6DZF4"/>
<dbReference type="GO" id="GO:0046872">
    <property type="term" value="F:metal ion binding"/>
    <property type="evidence" value="ECO:0007669"/>
    <property type="project" value="UniProtKB-KW"/>
</dbReference>
<accession>A0A2A6DZF4</accession>
<comment type="catalytic activity">
    <reaction evidence="14">
        <text>5-phospho-beta-D-ribosylamine + glycine + ATP = N(1)-(5-phospho-beta-D-ribosyl)glycinamide + ADP + phosphate + H(+)</text>
        <dbReference type="Rhea" id="RHEA:17453"/>
        <dbReference type="ChEBI" id="CHEBI:15378"/>
        <dbReference type="ChEBI" id="CHEBI:30616"/>
        <dbReference type="ChEBI" id="CHEBI:43474"/>
        <dbReference type="ChEBI" id="CHEBI:57305"/>
        <dbReference type="ChEBI" id="CHEBI:58681"/>
        <dbReference type="ChEBI" id="CHEBI:143788"/>
        <dbReference type="ChEBI" id="CHEBI:456216"/>
        <dbReference type="EC" id="6.3.4.13"/>
    </reaction>
</comment>
<dbReference type="Pfam" id="PF02844">
    <property type="entry name" value="GARS_N"/>
    <property type="match status" value="1"/>
</dbReference>
<evidence type="ECO:0000256" key="9">
    <source>
        <dbReference type="ARBA" id="ARBA00022840"/>
    </source>
</evidence>
<evidence type="ECO:0000259" key="16">
    <source>
        <dbReference type="PROSITE" id="PS50975"/>
    </source>
</evidence>
<evidence type="ECO:0000256" key="6">
    <source>
        <dbReference type="ARBA" id="ARBA00022723"/>
    </source>
</evidence>
<dbReference type="SUPFAM" id="SSF56059">
    <property type="entry name" value="Glutathione synthetase ATP-binding domain-like"/>
    <property type="match status" value="1"/>
</dbReference>
<dbReference type="SUPFAM" id="SSF52440">
    <property type="entry name" value="PreATP-grasp domain"/>
    <property type="match status" value="1"/>
</dbReference>
<evidence type="ECO:0000256" key="2">
    <source>
        <dbReference type="ARBA" id="ARBA00001946"/>
    </source>
</evidence>
<dbReference type="PROSITE" id="PS00184">
    <property type="entry name" value="GARS"/>
    <property type="match status" value="1"/>
</dbReference>
<comment type="pathway">
    <text evidence="3 14">Purine metabolism; IMP biosynthesis via de novo pathway; N(1)-(5-phospho-D-ribosyl)glycinamide from 5-phospho-alpha-D-ribose 1-diphosphate: step 2/2.</text>
</comment>
<dbReference type="UniPathway" id="UPA00074">
    <property type="reaction ID" value="UER00125"/>
</dbReference>
<evidence type="ECO:0000313" key="17">
    <source>
        <dbReference type="EMBL" id="PDO10115.1"/>
    </source>
</evidence>
<sequence>MNVLVIGRGGREHAIVWALAKSPKVRRLYCAPGNAGIAELAECAPIAENRFDDIARFALERRIDLVVVGPDDPLGAGIVDALEARGLAVFGPNRAAAEIESSKVFMKGLLKKYGIPTAAYETFDRYEDALAYVESRPLPIVIKADGLAAGKGVVVARTREEAVEALRRAMVERVFGASGDRVVIEEFMEGQEMSILSFVDGETVRPMVPAQDHKPVFDGDRGPNTGGMGTYAPLPHIPESVVREAVERIIKPTAKAMVAEGRPFRGVLYAGLMVTADGPKVVEFNSRFGDPEAQVVLPLLESDLLDVLLAVVEGRLDRADIRWSDKAAVCVIAASAGYPGDYRKGVPIEGIDRVRDAIVFHAGTARDGDRIVTSGGRVLGVTALGATIAEARAKAYEQLAHIRFDGMHYRTDIARRALEAAR</sequence>